<reference evidence="2 3" key="1">
    <citation type="journal article" date="2016" name="Mol. Biol. Evol.">
        <title>Comparative Genomics of Early-Diverging Mushroom-Forming Fungi Provides Insights into the Origins of Lignocellulose Decay Capabilities.</title>
        <authorList>
            <person name="Nagy L.G."/>
            <person name="Riley R."/>
            <person name="Tritt A."/>
            <person name="Adam C."/>
            <person name="Daum C."/>
            <person name="Floudas D."/>
            <person name="Sun H."/>
            <person name="Yadav J.S."/>
            <person name="Pangilinan J."/>
            <person name="Larsson K.H."/>
            <person name="Matsuura K."/>
            <person name="Barry K."/>
            <person name="Labutti K."/>
            <person name="Kuo R."/>
            <person name="Ohm R.A."/>
            <person name="Bhattacharya S.S."/>
            <person name="Shirouzu T."/>
            <person name="Yoshinaga Y."/>
            <person name="Martin F.M."/>
            <person name="Grigoriev I.V."/>
            <person name="Hibbett D.S."/>
        </authorList>
    </citation>
    <scope>NUCLEOTIDE SEQUENCE [LARGE SCALE GENOMIC DNA]</scope>
    <source>
        <strain evidence="2 3">HHB9708</strain>
    </source>
</reference>
<dbReference type="Proteomes" id="UP000076722">
    <property type="component" value="Unassembled WGS sequence"/>
</dbReference>
<protein>
    <submittedName>
        <fullName evidence="2">Uncharacterized protein</fullName>
    </submittedName>
</protein>
<feature type="compositionally biased region" description="Polar residues" evidence="1">
    <location>
        <begin position="30"/>
        <end position="41"/>
    </location>
</feature>
<sequence length="310" mass="34296">MPPVRVFSQPASNGLRVFTLDTSGIGLKSPQDTAPASQSDLANHDHHRSGSPATAVHTRNSDNPREGEASGGSAPPIGSNDTHARSSPLSETRSGQHAYAIGEKISLQVVDTNSAPTWTQDARSIECAIFRNGHQVILRLDRIGARSLLQSINTAFLQSHDDPSAPMSPLQNNRAMSPFNPSSIVQDTERPYRLSPIRITRTTRQGPAWVLWRETAASLLERNSSASIMPLVSADSASPGDVYELRFTVQDRTYWVRQETPHWLPTLPGIRHPLLAEYILHLREETSDPSWIKAETKKKYDRELEKARST</sequence>
<accession>A0A164PXB4</accession>
<gene>
    <name evidence="2" type="ORF">SISNIDRAFT_469611</name>
</gene>
<evidence type="ECO:0000313" key="2">
    <source>
        <dbReference type="EMBL" id="KZS89121.1"/>
    </source>
</evidence>
<dbReference type="AlphaFoldDB" id="A0A164PXB4"/>
<evidence type="ECO:0000313" key="3">
    <source>
        <dbReference type="Proteomes" id="UP000076722"/>
    </source>
</evidence>
<name>A0A164PXB4_9AGAM</name>
<feature type="compositionally biased region" description="Basic and acidic residues" evidence="1">
    <location>
        <begin position="59"/>
        <end position="68"/>
    </location>
</feature>
<organism evidence="2 3">
    <name type="scientific">Sistotremastrum niveocremeum HHB9708</name>
    <dbReference type="NCBI Taxonomy" id="1314777"/>
    <lineage>
        <taxon>Eukaryota</taxon>
        <taxon>Fungi</taxon>
        <taxon>Dikarya</taxon>
        <taxon>Basidiomycota</taxon>
        <taxon>Agaricomycotina</taxon>
        <taxon>Agaricomycetes</taxon>
        <taxon>Sistotremastrales</taxon>
        <taxon>Sistotremastraceae</taxon>
        <taxon>Sertulicium</taxon>
        <taxon>Sertulicium niveocremeum</taxon>
    </lineage>
</organism>
<dbReference type="EMBL" id="KV419430">
    <property type="protein sequence ID" value="KZS89121.1"/>
    <property type="molecule type" value="Genomic_DNA"/>
</dbReference>
<proteinExistence type="predicted"/>
<feature type="compositionally biased region" description="Polar residues" evidence="1">
    <location>
        <begin position="79"/>
        <end position="95"/>
    </location>
</feature>
<evidence type="ECO:0000256" key="1">
    <source>
        <dbReference type="SAM" id="MobiDB-lite"/>
    </source>
</evidence>
<keyword evidence="3" id="KW-1185">Reference proteome</keyword>
<feature type="region of interest" description="Disordered" evidence="1">
    <location>
        <begin position="25"/>
        <end position="95"/>
    </location>
</feature>